<dbReference type="Gene3D" id="3.55.50.30">
    <property type="match status" value="1"/>
</dbReference>
<keyword evidence="5" id="KW-1185">Reference proteome</keyword>
<evidence type="ECO:0000256" key="1">
    <source>
        <dbReference type="SAM" id="Phobius"/>
    </source>
</evidence>
<dbReference type="InterPro" id="IPR012373">
    <property type="entry name" value="Ferrdict_sens_TM"/>
</dbReference>
<organism evidence="4 5">
    <name type="scientific">Chitinophaga ginsengisegetis</name>
    <dbReference type="NCBI Taxonomy" id="393003"/>
    <lineage>
        <taxon>Bacteria</taxon>
        <taxon>Pseudomonadati</taxon>
        <taxon>Bacteroidota</taxon>
        <taxon>Chitinophagia</taxon>
        <taxon>Chitinophagales</taxon>
        <taxon>Chitinophagaceae</taxon>
        <taxon>Chitinophaga</taxon>
    </lineage>
</organism>
<keyword evidence="1" id="KW-0472">Membrane</keyword>
<proteinExistence type="predicted"/>
<dbReference type="Gene3D" id="2.60.120.1440">
    <property type="match status" value="1"/>
</dbReference>
<dbReference type="Proteomes" id="UP000190166">
    <property type="component" value="Unassembled WGS sequence"/>
</dbReference>
<evidence type="ECO:0000259" key="3">
    <source>
        <dbReference type="Pfam" id="PF16344"/>
    </source>
</evidence>
<dbReference type="PANTHER" id="PTHR30273">
    <property type="entry name" value="PERIPLASMIC SIGNAL SENSOR AND SIGMA FACTOR ACTIVATOR FECR-RELATED"/>
    <property type="match status" value="1"/>
</dbReference>
<dbReference type="GO" id="GO:0016989">
    <property type="term" value="F:sigma factor antagonist activity"/>
    <property type="evidence" value="ECO:0007669"/>
    <property type="project" value="TreeGrafter"/>
</dbReference>
<protein>
    <submittedName>
        <fullName evidence="4">FecR family protein</fullName>
    </submittedName>
</protein>
<reference evidence="4 5" key="1">
    <citation type="submission" date="2017-02" db="EMBL/GenBank/DDBJ databases">
        <authorList>
            <person name="Peterson S.W."/>
        </authorList>
    </citation>
    <scope>NUCLEOTIDE SEQUENCE [LARGE SCALE GENOMIC DNA]</scope>
    <source>
        <strain evidence="4 5">DSM 18108</strain>
    </source>
</reference>
<gene>
    <name evidence="4" type="ORF">SAMN05660461_5509</name>
</gene>
<feature type="domain" description="Protein FecR C-terminal" evidence="3">
    <location>
        <begin position="301"/>
        <end position="369"/>
    </location>
</feature>
<evidence type="ECO:0000313" key="4">
    <source>
        <dbReference type="EMBL" id="SKD09620.1"/>
    </source>
</evidence>
<dbReference type="PIRSF" id="PIRSF018266">
    <property type="entry name" value="FecR"/>
    <property type="match status" value="1"/>
</dbReference>
<dbReference type="PANTHER" id="PTHR30273:SF2">
    <property type="entry name" value="PROTEIN FECR"/>
    <property type="match status" value="1"/>
</dbReference>
<evidence type="ECO:0000259" key="2">
    <source>
        <dbReference type="Pfam" id="PF04773"/>
    </source>
</evidence>
<dbReference type="STRING" id="393003.SAMN05660461_5509"/>
<dbReference type="AlphaFoldDB" id="A0A1T5PA44"/>
<feature type="transmembrane region" description="Helical" evidence="1">
    <location>
        <begin position="73"/>
        <end position="93"/>
    </location>
</feature>
<dbReference type="FunFam" id="2.60.120.1440:FF:000001">
    <property type="entry name" value="Putative anti-sigma factor"/>
    <property type="match status" value="1"/>
</dbReference>
<keyword evidence="1" id="KW-0812">Transmembrane</keyword>
<dbReference type="InterPro" id="IPR006860">
    <property type="entry name" value="FecR"/>
</dbReference>
<keyword evidence="1" id="KW-1133">Transmembrane helix</keyword>
<dbReference type="Pfam" id="PF04773">
    <property type="entry name" value="FecR"/>
    <property type="match status" value="1"/>
</dbReference>
<dbReference type="InterPro" id="IPR032508">
    <property type="entry name" value="FecR_C"/>
</dbReference>
<dbReference type="Pfam" id="PF16344">
    <property type="entry name" value="FecR_C"/>
    <property type="match status" value="1"/>
</dbReference>
<feature type="domain" description="FecR protein" evidence="2">
    <location>
        <begin position="162"/>
        <end position="252"/>
    </location>
</feature>
<accession>A0A1T5PA44</accession>
<sequence length="373" mass="41537">MPDKKHLKLEDLLGNDHESPVQSDDPVQQQMADAVQRMITNAGAETWDPADKALLWQDIAAGLVSKPSIHRYLFLKIAAAILLLLSVGAWLFWPRPTHSLVQFARQQHVESATDTRLILGQQQAIVVSGKNASLVYGGKGVTINADSTLSSAAPYNTLLVPYGRRARLQLEDGTVVLLNAGSRLVYPATFRQKKREVYLEGEAFFEVAPDAHAPFFVYASRIETEVLGTSFNISAYPDDRQQSLVLASGSVRMQLPSQHLFGKHSRKLQPNEMATVGVESEDLQVSTVNVSTYTAWKDGRLLFYSTPLKEILKKLTRYYNIQLDLASTQPGLETCSGDLDLEDNLENVLDVICATNSLRYERHGQRIILKEKD</sequence>
<evidence type="ECO:0000313" key="5">
    <source>
        <dbReference type="Proteomes" id="UP000190166"/>
    </source>
</evidence>
<dbReference type="RefSeq" id="WP_079472771.1">
    <property type="nucleotide sequence ID" value="NZ_FUZZ01000005.1"/>
</dbReference>
<dbReference type="EMBL" id="FUZZ01000005">
    <property type="protein sequence ID" value="SKD09620.1"/>
    <property type="molecule type" value="Genomic_DNA"/>
</dbReference>
<name>A0A1T5PA44_9BACT</name>